<protein>
    <submittedName>
        <fullName evidence="7">D-3-phosphoglycerate dehydrogenase</fullName>
        <ecNumber evidence="7">1.1.1.95</ecNumber>
    </submittedName>
</protein>
<dbReference type="InterPro" id="IPR006140">
    <property type="entry name" value="D-isomer_DH_NAD-bd"/>
</dbReference>
<evidence type="ECO:0000256" key="1">
    <source>
        <dbReference type="ARBA" id="ARBA00005854"/>
    </source>
</evidence>
<evidence type="ECO:0000256" key="4">
    <source>
        <dbReference type="RuleBase" id="RU003719"/>
    </source>
</evidence>
<dbReference type="Pfam" id="PF02826">
    <property type="entry name" value="2-Hacid_dh_C"/>
    <property type="match status" value="1"/>
</dbReference>
<dbReference type="PANTHER" id="PTHR42789:SF1">
    <property type="entry name" value="D-ISOMER SPECIFIC 2-HYDROXYACID DEHYDROGENASE FAMILY PROTEIN (AFU_ORTHOLOGUE AFUA_6G10090)"/>
    <property type="match status" value="1"/>
</dbReference>
<dbReference type="EC" id="1.1.1.95" evidence="7"/>
<sequence length="317" mass="34140">MAAQHSPQVAVTPPAICKFPALCKTLTDAFPATRFNDSGQYLSEDALIDFCGDAEVLLIGRDPLTERVLAALPNLRLVAKYGVGLDNLDLAALEKRGIRLGWTAGVNRRSAAELALAFMLGLCHNVFPSGMALKQGRWEKDGGVLLQGKTVGIIGCGHIGSEVARLLQPFGCPLLVRDILDKSEMCGEVGARQVDFDTLIREADVVTLHVPLTDETRNLIDGWALREMKPSAFLVNTSRGEVVDERALKQALTAGTIAGAALDVFAQEPPEDMELLACPNLFATPHIGGNAVEAVEAMARSAIAHIVDYYKERGWIL</sequence>
<dbReference type="InterPro" id="IPR006139">
    <property type="entry name" value="D-isomer_2_OHA_DH_cat_dom"/>
</dbReference>
<dbReference type="PANTHER" id="PTHR42789">
    <property type="entry name" value="D-ISOMER SPECIFIC 2-HYDROXYACID DEHYDROGENASE FAMILY PROTEIN (AFU_ORTHOLOGUE AFUA_6G10090)"/>
    <property type="match status" value="1"/>
</dbReference>
<dbReference type="GO" id="GO:0004617">
    <property type="term" value="F:phosphoglycerate dehydrogenase activity"/>
    <property type="evidence" value="ECO:0007669"/>
    <property type="project" value="UniProtKB-EC"/>
</dbReference>
<dbReference type="SUPFAM" id="SSF51735">
    <property type="entry name" value="NAD(P)-binding Rossmann-fold domains"/>
    <property type="match status" value="1"/>
</dbReference>
<evidence type="ECO:0000259" key="5">
    <source>
        <dbReference type="Pfam" id="PF00389"/>
    </source>
</evidence>
<dbReference type="Proteomes" id="UP001157733">
    <property type="component" value="Chromosome"/>
</dbReference>
<dbReference type="PROSITE" id="PS00670">
    <property type="entry name" value="D_2_HYDROXYACID_DH_2"/>
    <property type="match status" value="1"/>
</dbReference>
<dbReference type="CDD" id="cd12172">
    <property type="entry name" value="PGDH_like_2"/>
    <property type="match status" value="1"/>
</dbReference>
<name>A0ABN8VW15_9BACT</name>
<keyword evidence="2 4" id="KW-0560">Oxidoreductase</keyword>
<comment type="similarity">
    <text evidence="1 4">Belongs to the D-isomer specific 2-hydroxyacid dehydrogenase family.</text>
</comment>
<dbReference type="RefSeq" id="WP_282010790.1">
    <property type="nucleotide sequence ID" value="NZ_OX336137.1"/>
</dbReference>
<gene>
    <name evidence="7" type="ORF">NSPWAT_1014</name>
</gene>
<proteinExistence type="inferred from homology"/>
<feature type="domain" description="D-isomer specific 2-hydroxyacid dehydrogenase NAD-binding" evidence="6">
    <location>
        <begin position="116"/>
        <end position="288"/>
    </location>
</feature>
<dbReference type="Pfam" id="PF00389">
    <property type="entry name" value="2-Hacid_dh"/>
    <property type="match status" value="1"/>
</dbReference>
<evidence type="ECO:0000259" key="6">
    <source>
        <dbReference type="Pfam" id="PF02826"/>
    </source>
</evidence>
<evidence type="ECO:0000313" key="7">
    <source>
        <dbReference type="EMBL" id="CAI2717873.1"/>
    </source>
</evidence>
<dbReference type="InterPro" id="IPR029753">
    <property type="entry name" value="D-isomer_DH_CS"/>
</dbReference>
<evidence type="ECO:0000313" key="8">
    <source>
        <dbReference type="Proteomes" id="UP001157733"/>
    </source>
</evidence>
<dbReference type="InterPro" id="IPR036291">
    <property type="entry name" value="NAD(P)-bd_dom_sf"/>
</dbReference>
<dbReference type="SUPFAM" id="SSF52283">
    <property type="entry name" value="Formate/glycerate dehydrogenase catalytic domain-like"/>
    <property type="match status" value="1"/>
</dbReference>
<keyword evidence="3" id="KW-0520">NAD</keyword>
<reference evidence="7 8" key="1">
    <citation type="submission" date="2022-09" db="EMBL/GenBank/DDBJ databases">
        <authorList>
            <person name="Kop L."/>
        </authorList>
    </citation>
    <scope>NUCLEOTIDE SEQUENCE [LARGE SCALE GENOMIC DNA]</scope>
    <source>
        <strain evidence="7 8">347</strain>
    </source>
</reference>
<accession>A0ABN8VW15</accession>
<dbReference type="Gene3D" id="3.40.50.720">
    <property type="entry name" value="NAD(P)-binding Rossmann-like Domain"/>
    <property type="match status" value="2"/>
</dbReference>
<dbReference type="InterPro" id="IPR050857">
    <property type="entry name" value="D-2-hydroxyacid_DH"/>
</dbReference>
<feature type="domain" description="D-isomer specific 2-hydroxyacid dehydrogenase catalytic" evidence="5">
    <location>
        <begin position="41"/>
        <end position="312"/>
    </location>
</feature>
<keyword evidence="8" id="KW-1185">Reference proteome</keyword>
<organism evidence="7 8">
    <name type="scientific">Nitrospina watsonii</name>
    <dbReference type="NCBI Taxonomy" id="1323948"/>
    <lineage>
        <taxon>Bacteria</taxon>
        <taxon>Pseudomonadati</taxon>
        <taxon>Nitrospinota/Tectimicrobiota group</taxon>
        <taxon>Nitrospinota</taxon>
        <taxon>Nitrospinia</taxon>
        <taxon>Nitrospinales</taxon>
        <taxon>Nitrospinaceae</taxon>
        <taxon>Nitrospina</taxon>
    </lineage>
</organism>
<evidence type="ECO:0000256" key="2">
    <source>
        <dbReference type="ARBA" id="ARBA00023002"/>
    </source>
</evidence>
<dbReference type="EMBL" id="OX336137">
    <property type="protein sequence ID" value="CAI2717873.1"/>
    <property type="molecule type" value="Genomic_DNA"/>
</dbReference>
<dbReference type="PROSITE" id="PS00671">
    <property type="entry name" value="D_2_HYDROXYACID_DH_3"/>
    <property type="match status" value="1"/>
</dbReference>
<evidence type="ECO:0000256" key="3">
    <source>
        <dbReference type="ARBA" id="ARBA00023027"/>
    </source>
</evidence>